<dbReference type="PANTHER" id="PTHR42852:SF17">
    <property type="entry name" value="THIOREDOXIN-LIKE PROTEIN HI_1115"/>
    <property type="match status" value="1"/>
</dbReference>
<evidence type="ECO:0000259" key="2">
    <source>
        <dbReference type="PROSITE" id="PS51352"/>
    </source>
</evidence>
<dbReference type="Pfam" id="PF00578">
    <property type="entry name" value="AhpC-TSA"/>
    <property type="match status" value="1"/>
</dbReference>
<dbReference type="InterPro" id="IPR017937">
    <property type="entry name" value="Thioredoxin_CS"/>
</dbReference>
<keyword evidence="1" id="KW-1015">Disulfide bond</keyword>
<gene>
    <name evidence="3" type="ORF">C6I21_02190</name>
</gene>
<dbReference type="Proteomes" id="UP000243650">
    <property type="component" value="Unassembled WGS sequence"/>
</dbReference>
<comment type="caution">
    <text evidence="3">The sequence shown here is derived from an EMBL/GenBank/DDBJ whole genome shotgun (WGS) entry which is preliminary data.</text>
</comment>
<dbReference type="EMBL" id="PVNS01000002">
    <property type="protein sequence ID" value="PRO66759.1"/>
    <property type="molecule type" value="Genomic_DNA"/>
</dbReference>
<dbReference type="PANTHER" id="PTHR42852">
    <property type="entry name" value="THIOL:DISULFIDE INTERCHANGE PROTEIN DSBE"/>
    <property type="match status" value="1"/>
</dbReference>
<dbReference type="Gene3D" id="3.40.30.10">
    <property type="entry name" value="Glutaredoxin"/>
    <property type="match status" value="1"/>
</dbReference>
<protein>
    <submittedName>
        <fullName evidence="3">Alkyl hydroperoxide reductase</fullName>
    </submittedName>
</protein>
<dbReference type="AlphaFoldDB" id="A0A2P6MKE5"/>
<dbReference type="CDD" id="cd02966">
    <property type="entry name" value="TlpA_like_family"/>
    <property type="match status" value="1"/>
</dbReference>
<dbReference type="GO" id="GO:0016491">
    <property type="term" value="F:oxidoreductase activity"/>
    <property type="evidence" value="ECO:0007669"/>
    <property type="project" value="InterPro"/>
</dbReference>
<evidence type="ECO:0000313" key="4">
    <source>
        <dbReference type="Proteomes" id="UP000243650"/>
    </source>
</evidence>
<dbReference type="InterPro" id="IPR000866">
    <property type="entry name" value="AhpC/TSA"/>
</dbReference>
<dbReference type="OrthoDB" id="25753at2"/>
<accession>A0A2P6MKE5</accession>
<dbReference type="InterPro" id="IPR013766">
    <property type="entry name" value="Thioredoxin_domain"/>
</dbReference>
<dbReference type="PROSITE" id="PS51352">
    <property type="entry name" value="THIOREDOXIN_2"/>
    <property type="match status" value="1"/>
</dbReference>
<keyword evidence="4" id="KW-1185">Reference proteome</keyword>
<evidence type="ECO:0000313" key="3">
    <source>
        <dbReference type="EMBL" id="PRO66759.1"/>
    </source>
</evidence>
<proteinExistence type="predicted"/>
<dbReference type="InterPro" id="IPR050553">
    <property type="entry name" value="Thioredoxin_ResA/DsbE_sf"/>
</dbReference>
<evidence type="ECO:0000256" key="1">
    <source>
        <dbReference type="ARBA" id="ARBA00023157"/>
    </source>
</evidence>
<organism evidence="3 4">
    <name type="scientific">Alkalicoccus urumqiensis</name>
    <name type="common">Bacillus urumqiensis</name>
    <dbReference type="NCBI Taxonomy" id="1548213"/>
    <lineage>
        <taxon>Bacteria</taxon>
        <taxon>Bacillati</taxon>
        <taxon>Bacillota</taxon>
        <taxon>Bacilli</taxon>
        <taxon>Bacillales</taxon>
        <taxon>Bacillaceae</taxon>
        <taxon>Alkalicoccus</taxon>
    </lineage>
</organism>
<name>A0A2P6MKE5_ALKUR</name>
<sequence length="212" mass="23641">MRKLITYILAAAALAAAGFVIYSEMRPEPSNGSEALEAYLENQGIERDLPAGEETVSHESIDETGVQPGMQAPDFTLETIEGEAFQLSELRGDYVLVNMWATWCGPCKDEMPDFAQFYEEYKEEGVNVVGVNMTSTETGLTPVEQFVDDFSLPFTNVLDKEGEIESLYEVYAMPSTYLITPDGRVAMNRPGLINYDVLVETYEEVRENNEAS</sequence>
<dbReference type="InterPro" id="IPR036249">
    <property type="entry name" value="Thioredoxin-like_sf"/>
</dbReference>
<reference evidence="3 4" key="1">
    <citation type="submission" date="2018-03" db="EMBL/GenBank/DDBJ databases">
        <title>Bacillus urumqiensis sp. nov., a moderately haloalkaliphilic bacterium isolated from a salt lake.</title>
        <authorList>
            <person name="Zhao B."/>
            <person name="Liao Z."/>
        </authorList>
    </citation>
    <scope>NUCLEOTIDE SEQUENCE [LARGE SCALE GENOMIC DNA]</scope>
    <source>
        <strain evidence="3 4">BZ-SZ-XJ18</strain>
    </source>
</reference>
<dbReference type="GO" id="GO:0016209">
    <property type="term" value="F:antioxidant activity"/>
    <property type="evidence" value="ECO:0007669"/>
    <property type="project" value="InterPro"/>
</dbReference>
<dbReference type="SUPFAM" id="SSF52833">
    <property type="entry name" value="Thioredoxin-like"/>
    <property type="match status" value="1"/>
</dbReference>
<feature type="domain" description="Thioredoxin" evidence="2">
    <location>
        <begin position="66"/>
        <end position="207"/>
    </location>
</feature>
<dbReference type="PROSITE" id="PS00194">
    <property type="entry name" value="THIOREDOXIN_1"/>
    <property type="match status" value="1"/>
</dbReference>